<sequence length="625" mass="70447">MSSTHRQHSPEQDSTDELNSPSSFITPLSNQGSPSQTESESPPVIVDFLYNNQDLEMWNEGEEEEEEEDLDEEIFDEEIDTDYSDTPDLINGPTRFYPEVKQPVSDGVNLERSGHYNKPPEHYLTEKRRLKDHSENLLNILATAEGSYLPFDKCKLGQIHVPNSNGTEVAAYGSRIYSGQYSDDGSFFYTCAQAFRIYIYDMTVPPRLTDKNVSDTFLNFRAHSSRYLSSHQDMQSTHTSSLKLIRTFQAPIQNCRWTITDCNLSPDNNWMAYSSITPIVHLVKSRGENEVLGLGLEDHEQEVLDFSGHPYMGRNFGIWSLSFSRDGKELIAGGSNGRILAYDVERKVSLLNVTGHTDDTNAVCFADKFDPNILVSGSDDTYIKVWDRRSLQDAKPAGVLIGHTEGLTYVSAKGDGRYIVSNGKDQGAKLWDLRRMVSDDTFGEIEPLDVSIPGWDYRHGVYEKPKYKKHPQDCSVMTYRGHSVLQTLIRVHFSPPNITGHRYIASGSSDGNIHIWNLDGTIAQVINRTKAVPLVKSNETKSSGLLRHYNDPFEIPSRINSNEEGIRTSIYRHIFYGYDDSMTVRDISWNPNEPSLISTAWGGNNGATGSLALHPFMSFEKRAST</sequence>
<feature type="repeat" description="WD" evidence="3">
    <location>
        <begin position="353"/>
        <end position="396"/>
    </location>
</feature>
<dbReference type="SMART" id="SM00320">
    <property type="entry name" value="WD40"/>
    <property type="match status" value="6"/>
</dbReference>
<keyword evidence="1 3" id="KW-0853">WD repeat</keyword>
<dbReference type="PANTHER" id="PTHR19847:SF7">
    <property type="entry name" value="DDB1- AND CUL4-ASSOCIATED FACTOR 11"/>
    <property type="match status" value="1"/>
</dbReference>
<evidence type="ECO:0000313" key="5">
    <source>
        <dbReference type="EMBL" id="KAG0147111.1"/>
    </source>
</evidence>
<dbReference type="Proteomes" id="UP000886653">
    <property type="component" value="Unassembled WGS sequence"/>
</dbReference>
<feature type="repeat" description="WD" evidence="3">
    <location>
        <begin position="400"/>
        <end position="434"/>
    </location>
</feature>
<evidence type="ECO:0008006" key="7">
    <source>
        <dbReference type="Google" id="ProtNLM"/>
    </source>
</evidence>
<dbReference type="Pfam" id="PF00400">
    <property type="entry name" value="WD40"/>
    <property type="match status" value="4"/>
</dbReference>
<proteinExistence type="predicted"/>
<feature type="region of interest" description="Disordered" evidence="4">
    <location>
        <begin position="1"/>
        <end position="53"/>
    </location>
</feature>
<keyword evidence="2" id="KW-0677">Repeat</keyword>
<dbReference type="InterPro" id="IPR001680">
    <property type="entry name" value="WD40_rpt"/>
</dbReference>
<dbReference type="GO" id="GO:0043161">
    <property type="term" value="P:proteasome-mediated ubiquitin-dependent protein catabolic process"/>
    <property type="evidence" value="ECO:0007669"/>
    <property type="project" value="TreeGrafter"/>
</dbReference>
<keyword evidence="6" id="KW-1185">Reference proteome</keyword>
<reference evidence="5" key="1">
    <citation type="submission" date="2013-11" db="EMBL/GenBank/DDBJ databases">
        <title>Genome sequence of the fusiform rust pathogen reveals effectors for host alternation and coevolution with pine.</title>
        <authorList>
            <consortium name="DOE Joint Genome Institute"/>
            <person name="Smith K."/>
            <person name="Pendleton A."/>
            <person name="Kubisiak T."/>
            <person name="Anderson C."/>
            <person name="Salamov A."/>
            <person name="Aerts A."/>
            <person name="Riley R."/>
            <person name="Clum A."/>
            <person name="Lindquist E."/>
            <person name="Ence D."/>
            <person name="Campbell M."/>
            <person name="Kronenberg Z."/>
            <person name="Feau N."/>
            <person name="Dhillon B."/>
            <person name="Hamelin R."/>
            <person name="Burleigh J."/>
            <person name="Smith J."/>
            <person name="Yandell M."/>
            <person name="Nelson C."/>
            <person name="Grigoriev I."/>
            <person name="Davis J."/>
        </authorList>
    </citation>
    <scope>NUCLEOTIDE SEQUENCE</scope>
    <source>
        <strain evidence="5">G11</strain>
    </source>
</reference>
<dbReference type="InterPro" id="IPR051859">
    <property type="entry name" value="DCAF"/>
</dbReference>
<dbReference type="PROSITE" id="PS50294">
    <property type="entry name" value="WD_REPEATS_REGION"/>
    <property type="match status" value="2"/>
</dbReference>
<dbReference type="EMBL" id="MU167251">
    <property type="protein sequence ID" value="KAG0147111.1"/>
    <property type="molecule type" value="Genomic_DNA"/>
</dbReference>
<dbReference type="PRINTS" id="PR00320">
    <property type="entry name" value="GPROTEINBRPT"/>
</dbReference>
<comment type="caution">
    <text evidence="5">The sequence shown here is derived from an EMBL/GenBank/DDBJ whole genome shotgun (WGS) entry which is preliminary data.</text>
</comment>
<dbReference type="InterPro" id="IPR020472">
    <property type="entry name" value="WD40_PAC1"/>
</dbReference>
<evidence type="ECO:0000256" key="1">
    <source>
        <dbReference type="ARBA" id="ARBA00022574"/>
    </source>
</evidence>
<dbReference type="PANTHER" id="PTHR19847">
    <property type="entry name" value="DDB1- AND CUL4-ASSOCIATED FACTOR 11"/>
    <property type="match status" value="1"/>
</dbReference>
<evidence type="ECO:0000313" key="6">
    <source>
        <dbReference type="Proteomes" id="UP000886653"/>
    </source>
</evidence>
<feature type="repeat" description="WD" evidence="3">
    <location>
        <begin position="502"/>
        <end position="519"/>
    </location>
</feature>
<dbReference type="InterPro" id="IPR036322">
    <property type="entry name" value="WD40_repeat_dom_sf"/>
</dbReference>
<gene>
    <name evidence="5" type="ORF">CROQUDRAFT_656401</name>
</gene>
<accession>A0A9P6TC93</accession>
<dbReference type="GO" id="GO:0080008">
    <property type="term" value="C:Cul4-RING E3 ubiquitin ligase complex"/>
    <property type="evidence" value="ECO:0007669"/>
    <property type="project" value="TreeGrafter"/>
</dbReference>
<evidence type="ECO:0000256" key="3">
    <source>
        <dbReference type="PROSITE-ProRule" id="PRU00221"/>
    </source>
</evidence>
<evidence type="ECO:0000256" key="2">
    <source>
        <dbReference type="ARBA" id="ARBA00022737"/>
    </source>
</evidence>
<dbReference type="PROSITE" id="PS50082">
    <property type="entry name" value="WD_REPEATS_2"/>
    <property type="match status" value="3"/>
</dbReference>
<dbReference type="Gene3D" id="2.130.10.10">
    <property type="entry name" value="YVTN repeat-like/Quinoprotein amine dehydrogenase"/>
    <property type="match status" value="2"/>
</dbReference>
<dbReference type="AlphaFoldDB" id="A0A9P6TC93"/>
<protein>
    <recommendedName>
        <fullName evidence="7">WD40 repeat-like protein</fullName>
    </recommendedName>
</protein>
<name>A0A9P6TC93_9BASI</name>
<dbReference type="OrthoDB" id="6329284at2759"/>
<organism evidence="5 6">
    <name type="scientific">Cronartium quercuum f. sp. fusiforme G11</name>
    <dbReference type="NCBI Taxonomy" id="708437"/>
    <lineage>
        <taxon>Eukaryota</taxon>
        <taxon>Fungi</taxon>
        <taxon>Dikarya</taxon>
        <taxon>Basidiomycota</taxon>
        <taxon>Pucciniomycotina</taxon>
        <taxon>Pucciniomycetes</taxon>
        <taxon>Pucciniales</taxon>
        <taxon>Coleosporiaceae</taxon>
        <taxon>Cronartium</taxon>
    </lineage>
</organism>
<dbReference type="SUPFAM" id="SSF50978">
    <property type="entry name" value="WD40 repeat-like"/>
    <property type="match status" value="1"/>
</dbReference>
<evidence type="ECO:0000256" key="4">
    <source>
        <dbReference type="SAM" id="MobiDB-lite"/>
    </source>
</evidence>
<feature type="compositionally biased region" description="Polar residues" evidence="4">
    <location>
        <begin position="17"/>
        <end position="40"/>
    </location>
</feature>
<dbReference type="InterPro" id="IPR015943">
    <property type="entry name" value="WD40/YVTN_repeat-like_dom_sf"/>
</dbReference>